<dbReference type="InterPro" id="IPR036388">
    <property type="entry name" value="WH-like_DNA-bd_sf"/>
</dbReference>
<feature type="domain" description="HTH marR-type" evidence="1">
    <location>
        <begin position="16"/>
        <end position="151"/>
    </location>
</feature>
<reference evidence="2 3" key="1">
    <citation type="journal article" date="2019" name="Genome Biol. Evol.">
        <title>Day and night: Metabolic profiles and evolutionary relationships of six axenic non-marine cyanobacteria.</title>
        <authorList>
            <person name="Will S.E."/>
            <person name="Henke P."/>
            <person name="Boedeker C."/>
            <person name="Huang S."/>
            <person name="Brinkmann H."/>
            <person name="Rohde M."/>
            <person name="Jarek M."/>
            <person name="Friedl T."/>
            <person name="Seufert S."/>
            <person name="Schumacher M."/>
            <person name="Overmann J."/>
            <person name="Neumann-Schaal M."/>
            <person name="Petersen J."/>
        </authorList>
    </citation>
    <scope>NUCLEOTIDE SEQUENCE [LARGE SCALE GENOMIC DNA]</scope>
    <source>
        <strain evidence="2 3">PCC 6912</strain>
    </source>
</reference>
<dbReference type="InterPro" id="IPR039422">
    <property type="entry name" value="MarR/SlyA-like"/>
</dbReference>
<dbReference type="STRING" id="211165.GCA_000317285_02245"/>
<proteinExistence type="predicted"/>
<comment type="caution">
    <text evidence="2">The sequence shown here is derived from an EMBL/GenBank/DDBJ whole genome shotgun (WGS) entry which is preliminary data.</text>
</comment>
<organism evidence="2 3">
    <name type="scientific">Chlorogloeopsis fritschii PCC 6912</name>
    <dbReference type="NCBI Taxonomy" id="211165"/>
    <lineage>
        <taxon>Bacteria</taxon>
        <taxon>Bacillati</taxon>
        <taxon>Cyanobacteriota</taxon>
        <taxon>Cyanophyceae</taxon>
        <taxon>Nostocales</taxon>
        <taxon>Chlorogloeopsidaceae</taxon>
        <taxon>Chlorogloeopsis</taxon>
    </lineage>
</organism>
<dbReference type="InterPro" id="IPR000835">
    <property type="entry name" value="HTH_MarR-typ"/>
</dbReference>
<evidence type="ECO:0000259" key="1">
    <source>
        <dbReference type="PROSITE" id="PS50995"/>
    </source>
</evidence>
<keyword evidence="3" id="KW-1185">Reference proteome</keyword>
<dbReference type="RefSeq" id="WP_016878821.1">
    <property type="nucleotide sequence ID" value="NZ_AJLN01000066.1"/>
</dbReference>
<dbReference type="OrthoDB" id="165131at2"/>
<protein>
    <submittedName>
        <fullName evidence="2">MarR family transcriptional regulator</fullName>
    </submittedName>
</protein>
<name>A0A433MX86_CHLFR</name>
<evidence type="ECO:0000313" key="2">
    <source>
        <dbReference type="EMBL" id="RUR72713.1"/>
    </source>
</evidence>
<dbReference type="AlphaFoldDB" id="A0A433MX86"/>
<dbReference type="PROSITE" id="PS50995">
    <property type="entry name" value="HTH_MARR_2"/>
    <property type="match status" value="1"/>
</dbReference>
<sequence>MQDQNTQLTLCKKVAATCTCFNLRKASRVVTQLFDEVLQPSGLLVNQFTLLAAISIAGSAPITRLAQELVMDRTTLTRNLKPLERQGLIQIEPGKDQRMRVVSLTAEGYAALEKALPLWEEAQTLVVEQLGQQRWSILLKSLSDTVSTLQKS</sequence>
<dbReference type="Pfam" id="PF12802">
    <property type="entry name" value="MarR_2"/>
    <property type="match status" value="1"/>
</dbReference>
<dbReference type="SMART" id="SM00347">
    <property type="entry name" value="HTH_MARR"/>
    <property type="match status" value="1"/>
</dbReference>
<dbReference type="GO" id="GO:0003700">
    <property type="term" value="F:DNA-binding transcription factor activity"/>
    <property type="evidence" value="ECO:0007669"/>
    <property type="project" value="InterPro"/>
</dbReference>
<dbReference type="SUPFAM" id="SSF46785">
    <property type="entry name" value="Winged helix' DNA-binding domain"/>
    <property type="match status" value="1"/>
</dbReference>
<dbReference type="EMBL" id="RSCJ01000043">
    <property type="protein sequence ID" value="RUR72713.1"/>
    <property type="molecule type" value="Genomic_DNA"/>
</dbReference>
<dbReference type="Proteomes" id="UP000268857">
    <property type="component" value="Unassembled WGS sequence"/>
</dbReference>
<dbReference type="PANTHER" id="PTHR33164">
    <property type="entry name" value="TRANSCRIPTIONAL REGULATOR, MARR FAMILY"/>
    <property type="match status" value="1"/>
</dbReference>
<dbReference type="Gene3D" id="1.10.10.10">
    <property type="entry name" value="Winged helix-like DNA-binding domain superfamily/Winged helix DNA-binding domain"/>
    <property type="match status" value="1"/>
</dbReference>
<dbReference type="PANTHER" id="PTHR33164:SF105">
    <property type="entry name" value="TRANSCRIPTIONAL REPRESSOR PROTEIN-RELATED"/>
    <property type="match status" value="1"/>
</dbReference>
<evidence type="ECO:0000313" key="3">
    <source>
        <dbReference type="Proteomes" id="UP000268857"/>
    </source>
</evidence>
<dbReference type="GO" id="GO:0006950">
    <property type="term" value="P:response to stress"/>
    <property type="evidence" value="ECO:0007669"/>
    <property type="project" value="TreeGrafter"/>
</dbReference>
<accession>A0A433MX86</accession>
<gene>
    <name evidence="2" type="ORF">PCC6912_60880</name>
</gene>
<dbReference type="InterPro" id="IPR036390">
    <property type="entry name" value="WH_DNA-bd_sf"/>
</dbReference>